<sequence length="345" mass="39705">MRGFCLAKWINLLQKFRPRRQFFNPRKKKHGALAFGADCWDSFDGFHSIEWTHSIEWSSSGRMEPLLCFLLATMDAKSEGAIRGRGRNKRYWKPLEDSILLQSLLDISRNPKWKSENGFKNGYMNRLEETLMEKIPNCGLKAEPHIESRLKYWSEKYCAMVEMLGNSGFSWDFEKKILQVEKSVYDEWIKTHKKARGLFGVPFPQYELLAEIYGKDRATGVVSESFLQATQNHEDDLTRASTTLESDDDLNDDTEIQVSESESFQSASGSRKRKDPPPVKSAKKQVTKLKKTEDVVDLTTSLNAVNKEFGKIFASMNENLGTMAEVWRSEEKRGKRNSKVISTRS</sequence>
<dbReference type="PANTHER" id="PTHR46250">
    <property type="entry name" value="MYB/SANT-LIKE DNA-BINDING DOMAIN PROTEIN-RELATED"/>
    <property type="match status" value="1"/>
</dbReference>
<gene>
    <name evidence="3" type="ORF">CASFOL_005638</name>
</gene>
<dbReference type="PANTHER" id="PTHR46250:SF15">
    <property type="entry name" value="OS01G0523800 PROTEIN"/>
    <property type="match status" value="1"/>
</dbReference>
<reference evidence="4" key="1">
    <citation type="journal article" date="2024" name="IScience">
        <title>Strigolactones Initiate the Formation of Haustorium-like Structures in Castilleja.</title>
        <authorList>
            <person name="Buerger M."/>
            <person name="Peterson D."/>
            <person name="Chory J."/>
        </authorList>
    </citation>
    <scope>NUCLEOTIDE SEQUENCE [LARGE SCALE GENOMIC DNA]</scope>
</reference>
<name>A0ABD3E409_9LAMI</name>
<organism evidence="3 4">
    <name type="scientific">Castilleja foliolosa</name>
    <dbReference type="NCBI Taxonomy" id="1961234"/>
    <lineage>
        <taxon>Eukaryota</taxon>
        <taxon>Viridiplantae</taxon>
        <taxon>Streptophyta</taxon>
        <taxon>Embryophyta</taxon>
        <taxon>Tracheophyta</taxon>
        <taxon>Spermatophyta</taxon>
        <taxon>Magnoliopsida</taxon>
        <taxon>eudicotyledons</taxon>
        <taxon>Gunneridae</taxon>
        <taxon>Pentapetalae</taxon>
        <taxon>asterids</taxon>
        <taxon>lamiids</taxon>
        <taxon>Lamiales</taxon>
        <taxon>Orobanchaceae</taxon>
        <taxon>Pedicularideae</taxon>
        <taxon>Castillejinae</taxon>
        <taxon>Castilleja</taxon>
    </lineage>
</organism>
<evidence type="ECO:0000259" key="2">
    <source>
        <dbReference type="Pfam" id="PF12776"/>
    </source>
</evidence>
<evidence type="ECO:0000313" key="4">
    <source>
        <dbReference type="Proteomes" id="UP001632038"/>
    </source>
</evidence>
<dbReference type="InterPro" id="IPR024752">
    <property type="entry name" value="Myb/SANT-like_dom"/>
</dbReference>
<dbReference type="AlphaFoldDB" id="A0ABD3E409"/>
<proteinExistence type="predicted"/>
<protein>
    <recommendedName>
        <fullName evidence="2">Myb/SANT-like domain-containing protein</fullName>
    </recommendedName>
</protein>
<feature type="region of interest" description="Disordered" evidence="1">
    <location>
        <begin position="259"/>
        <end position="286"/>
    </location>
</feature>
<dbReference type="Pfam" id="PF12776">
    <property type="entry name" value="Myb_DNA-bind_3"/>
    <property type="match status" value="1"/>
</dbReference>
<keyword evidence="4" id="KW-1185">Reference proteome</keyword>
<comment type="caution">
    <text evidence="3">The sequence shown here is derived from an EMBL/GenBank/DDBJ whole genome shotgun (WGS) entry which is preliminary data.</text>
</comment>
<feature type="compositionally biased region" description="Low complexity" evidence="1">
    <location>
        <begin position="259"/>
        <end position="269"/>
    </location>
</feature>
<dbReference type="Proteomes" id="UP001632038">
    <property type="component" value="Unassembled WGS sequence"/>
</dbReference>
<evidence type="ECO:0000256" key="1">
    <source>
        <dbReference type="SAM" id="MobiDB-lite"/>
    </source>
</evidence>
<dbReference type="EMBL" id="JAVIJP010000007">
    <property type="protein sequence ID" value="KAL3649235.1"/>
    <property type="molecule type" value="Genomic_DNA"/>
</dbReference>
<evidence type="ECO:0000313" key="3">
    <source>
        <dbReference type="EMBL" id="KAL3649235.1"/>
    </source>
</evidence>
<feature type="domain" description="Myb/SANT-like" evidence="2">
    <location>
        <begin position="91"/>
        <end position="186"/>
    </location>
</feature>
<accession>A0ABD3E409</accession>